<evidence type="ECO:0000256" key="6">
    <source>
        <dbReference type="SAM" id="SignalP"/>
    </source>
</evidence>
<dbReference type="VEuPathDB" id="CryptoDB:Vbra_6554"/>
<organism evidence="7 8">
    <name type="scientific">Vitrella brassicaformis (strain CCMP3155)</name>
    <dbReference type="NCBI Taxonomy" id="1169540"/>
    <lineage>
        <taxon>Eukaryota</taxon>
        <taxon>Sar</taxon>
        <taxon>Alveolata</taxon>
        <taxon>Colpodellida</taxon>
        <taxon>Vitrellaceae</taxon>
        <taxon>Vitrella</taxon>
    </lineage>
</organism>
<evidence type="ECO:0000313" key="7">
    <source>
        <dbReference type="EMBL" id="CEM38385.1"/>
    </source>
</evidence>
<dbReference type="EMBL" id="CDMY01000982">
    <property type="protein sequence ID" value="CEM38385.1"/>
    <property type="molecule type" value="Genomic_DNA"/>
</dbReference>
<dbReference type="Pfam" id="PF06514">
    <property type="entry name" value="PsbU"/>
    <property type="match status" value="1"/>
</dbReference>
<dbReference type="NCBIfam" id="NF002708">
    <property type="entry name" value="PRK02515.1"/>
    <property type="match status" value="1"/>
</dbReference>
<evidence type="ECO:0000313" key="8">
    <source>
        <dbReference type="Proteomes" id="UP000041254"/>
    </source>
</evidence>
<comment type="subcellular location">
    <subcellularLocation>
        <location evidence="1">Membrane</location>
        <topology evidence="1">Peripheral membrane protein</topology>
    </subcellularLocation>
</comment>
<dbReference type="GO" id="GO:0019898">
    <property type="term" value="C:extrinsic component of membrane"/>
    <property type="evidence" value="ECO:0007669"/>
    <property type="project" value="InterPro"/>
</dbReference>
<evidence type="ECO:0000256" key="3">
    <source>
        <dbReference type="ARBA" id="ARBA00023078"/>
    </source>
</evidence>
<evidence type="ECO:0000256" key="4">
    <source>
        <dbReference type="ARBA" id="ARBA00023136"/>
    </source>
</evidence>
<evidence type="ECO:0000256" key="2">
    <source>
        <dbReference type="ARBA" id="ARBA00010827"/>
    </source>
</evidence>
<gene>
    <name evidence="7" type="ORF">Vbra_6554</name>
</gene>
<name>A0A0G4H3V8_VITBC</name>
<keyword evidence="6" id="KW-0732">Signal</keyword>
<feature type="signal peptide" evidence="6">
    <location>
        <begin position="1"/>
        <end position="18"/>
    </location>
</feature>
<dbReference type="InterPro" id="IPR010527">
    <property type="entry name" value="PSII_PsbU"/>
</dbReference>
<keyword evidence="4" id="KW-0472">Membrane</keyword>
<evidence type="ECO:0000256" key="1">
    <source>
        <dbReference type="ARBA" id="ARBA00004170"/>
    </source>
</evidence>
<dbReference type="GO" id="GO:0009523">
    <property type="term" value="C:photosystem II"/>
    <property type="evidence" value="ECO:0007669"/>
    <property type="project" value="InterPro"/>
</dbReference>
<accession>A0A0G4H3V8</accession>
<dbReference type="SUPFAM" id="SSF81585">
    <property type="entry name" value="PsbU/PolX domain-like"/>
    <property type="match status" value="1"/>
</dbReference>
<keyword evidence="8" id="KW-1185">Reference proteome</keyword>
<evidence type="ECO:0000256" key="5">
    <source>
        <dbReference type="ARBA" id="ARBA00043089"/>
    </source>
</evidence>
<dbReference type="Proteomes" id="UP000041254">
    <property type="component" value="Unassembled WGS sequence"/>
</dbReference>
<protein>
    <recommendedName>
        <fullName evidence="5">Photosystem II 12 kDa extrinsic protein</fullName>
    </recommendedName>
</protein>
<dbReference type="OrthoDB" id="447142at2759"/>
<comment type="similarity">
    <text evidence="2">Belongs to the PsbU family.</text>
</comment>
<dbReference type="GO" id="GO:0042549">
    <property type="term" value="P:photosystem II stabilization"/>
    <property type="evidence" value="ECO:0007669"/>
    <property type="project" value="InterPro"/>
</dbReference>
<dbReference type="GO" id="GO:0015979">
    <property type="term" value="P:photosynthesis"/>
    <property type="evidence" value="ECO:0007669"/>
    <property type="project" value="InterPro"/>
</dbReference>
<keyword evidence="3" id="KW-0793">Thylakoid</keyword>
<feature type="chain" id="PRO_5005191550" description="Photosystem II 12 kDa extrinsic protein" evidence="6">
    <location>
        <begin position="19"/>
        <end position="171"/>
    </location>
</feature>
<dbReference type="AlphaFoldDB" id="A0A0G4H3V8"/>
<dbReference type="Gene3D" id="1.10.150.320">
    <property type="entry name" value="Photosystem II 12 kDa extrinsic protein"/>
    <property type="match status" value="1"/>
</dbReference>
<dbReference type="STRING" id="1169540.A0A0G4H3V8"/>
<reference evidence="7 8" key="1">
    <citation type="submission" date="2014-11" db="EMBL/GenBank/DDBJ databases">
        <authorList>
            <person name="Zhu J."/>
            <person name="Qi W."/>
            <person name="Song R."/>
        </authorList>
    </citation>
    <scope>NUCLEOTIDE SEQUENCE [LARGE SCALE GENOMIC DNA]</scope>
</reference>
<sequence length="171" mass="18756">MASLLSICLVLGLASASAFVPPPTKPVFRHTALTASNEGQVRREHLLDKTAGLSAVLGLLTLAGNAGEALAVRDYEGVPYLGGSDKIDINNVNIRTYSQLRGVYPTLASKIVKNGPYNKVDELYQIKDLTPRDKELLNKYSKYFTAMPPREEYTVDRINDGMYAGTSKYID</sequence>
<proteinExistence type="inferred from homology"/>
<dbReference type="PhylomeDB" id="A0A0G4H3V8"/>
<dbReference type="InParanoid" id="A0A0G4H3V8"/>